<gene>
    <name evidence="1" type="ORF">BSTOLATCC_MIC35059</name>
</gene>
<keyword evidence="2" id="KW-1185">Reference proteome</keyword>
<accession>A0AAU9JAR4</accession>
<comment type="caution">
    <text evidence="1">The sequence shown here is derived from an EMBL/GenBank/DDBJ whole genome shotgun (WGS) entry which is preliminary data.</text>
</comment>
<dbReference type="AlphaFoldDB" id="A0AAU9JAR4"/>
<sequence length="347" mass="39034">MSLEAYIDIRFADPVISLSINQRGLCYGSALGRVLYYNFNTHEETPITEFSEECIRGVSLSADGSLFIAIGDLYCWAVLNPDSLQSSREVINHERLHSNDDCGYTQVLMKDDTVCILTITQLAGIADRADTIYITNISSQIKLKFEIPSLPPQSVPYDFDGKRLLWMEWGTNLLRTFKMYDFTTQAVSEIAAYEKKYGHITHVKLLQDSILLVRNHRSLILVDISTGVTRHILGTHKADIVALNWLCLKEGIASMASDDDNITATKLVIIAVDYDGNICLWDNQGLAECIQIKNLPQLTPPYQKLMYFSMGYPYIVAAHDVKIAFSSDLGVLVVRSKYLESLQNLQT</sequence>
<dbReference type="SUPFAM" id="SSF82171">
    <property type="entry name" value="DPP6 N-terminal domain-like"/>
    <property type="match status" value="1"/>
</dbReference>
<dbReference type="Proteomes" id="UP001162131">
    <property type="component" value="Unassembled WGS sequence"/>
</dbReference>
<dbReference type="InterPro" id="IPR015943">
    <property type="entry name" value="WD40/YVTN_repeat-like_dom_sf"/>
</dbReference>
<evidence type="ECO:0000313" key="1">
    <source>
        <dbReference type="EMBL" id="CAG9324037.1"/>
    </source>
</evidence>
<name>A0AAU9JAR4_9CILI</name>
<evidence type="ECO:0000313" key="2">
    <source>
        <dbReference type="Proteomes" id="UP001162131"/>
    </source>
</evidence>
<reference evidence="1" key="1">
    <citation type="submission" date="2021-09" db="EMBL/GenBank/DDBJ databases">
        <authorList>
            <consortium name="AG Swart"/>
            <person name="Singh M."/>
            <person name="Singh A."/>
            <person name="Seah K."/>
            <person name="Emmerich C."/>
        </authorList>
    </citation>
    <scope>NUCLEOTIDE SEQUENCE</scope>
    <source>
        <strain evidence="1">ATCC30299</strain>
    </source>
</reference>
<dbReference type="Gene3D" id="2.130.10.10">
    <property type="entry name" value="YVTN repeat-like/Quinoprotein amine dehydrogenase"/>
    <property type="match status" value="1"/>
</dbReference>
<protein>
    <submittedName>
        <fullName evidence="1">Uncharacterized protein</fullName>
    </submittedName>
</protein>
<proteinExistence type="predicted"/>
<dbReference type="EMBL" id="CAJZBQ010000035">
    <property type="protein sequence ID" value="CAG9324037.1"/>
    <property type="molecule type" value="Genomic_DNA"/>
</dbReference>
<organism evidence="1 2">
    <name type="scientific">Blepharisma stoltei</name>
    <dbReference type="NCBI Taxonomy" id="1481888"/>
    <lineage>
        <taxon>Eukaryota</taxon>
        <taxon>Sar</taxon>
        <taxon>Alveolata</taxon>
        <taxon>Ciliophora</taxon>
        <taxon>Postciliodesmatophora</taxon>
        <taxon>Heterotrichea</taxon>
        <taxon>Heterotrichida</taxon>
        <taxon>Blepharismidae</taxon>
        <taxon>Blepharisma</taxon>
    </lineage>
</organism>